<dbReference type="Gene3D" id="3.20.20.140">
    <property type="entry name" value="Metal-dependent hydrolases"/>
    <property type="match status" value="1"/>
</dbReference>
<dbReference type="InterPro" id="IPR032466">
    <property type="entry name" value="Metal_Hydrolase"/>
</dbReference>
<feature type="domain" description="Amidohydrolase-related" evidence="2">
    <location>
        <begin position="41"/>
        <end position="311"/>
    </location>
</feature>
<organism evidence="3 4">
    <name type="scientific">Kriegella aquimaris</name>
    <dbReference type="NCBI Taxonomy" id="192904"/>
    <lineage>
        <taxon>Bacteria</taxon>
        <taxon>Pseudomonadati</taxon>
        <taxon>Bacteroidota</taxon>
        <taxon>Flavobacteriia</taxon>
        <taxon>Flavobacteriales</taxon>
        <taxon>Flavobacteriaceae</taxon>
        <taxon>Kriegella</taxon>
    </lineage>
</organism>
<sequence>MKRRIFSTNFIGVSVGTLCIPSVMWASENNDARFGKIPKTDTHVHLFDLENLSYSWLKNSPKINRNFDLQDYRKATKKSNIGKMVFMESGTDAGLGLKEATLVSKQALSEPRIKGIVAKADLMQGPRTEKVLEQLCELPLVKGIRAGFPKDAATSNAFLKGFKALADRKLSFDLLLSPSLMVEAVEVARKFPDTNFILDHIGNPNVADADTTQWRNGVEKLAELPNVNCKISGIITRFGKDWSVEKIEPYILYVIEKFGMDRLVFAGDWPVVLRAGSYISWSRAFEKITGQFSDEELHHIYHKNADRIYKL</sequence>
<dbReference type="InterPro" id="IPR052350">
    <property type="entry name" value="Metallo-dep_Lactonases"/>
</dbReference>
<dbReference type="SUPFAM" id="SSF51556">
    <property type="entry name" value="Metallo-dependent hydrolases"/>
    <property type="match status" value="1"/>
</dbReference>
<accession>A0A1G9LEV6</accession>
<dbReference type="InterPro" id="IPR006680">
    <property type="entry name" value="Amidohydro-rel"/>
</dbReference>
<dbReference type="EMBL" id="FNGV01000002">
    <property type="protein sequence ID" value="SDL60313.1"/>
    <property type="molecule type" value="Genomic_DNA"/>
</dbReference>
<dbReference type="PANTHER" id="PTHR43569:SF2">
    <property type="entry name" value="AMIDOHYDROLASE-RELATED DOMAIN-CONTAINING PROTEIN"/>
    <property type="match status" value="1"/>
</dbReference>
<dbReference type="STRING" id="192904.SAMN04488514_10232"/>
<protein>
    <submittedName>
        <fullName evidence="3">L-fuconolactonase</fullName>
    </submittedName>
</protein>
<evidence type="ECO:0000256" key="1">
    <source>
        <dbReference type="ARBA" id="ARBA00038310"/>
    </source>
</evidence>
<name>A0A1G9LEV6_9FLAO</name>
<comment type="similarity">
    <text evidence="1">Belongs to the metallo-dependent hydrolases superfamily.</text>
</comment>
<proteinExistence type="inferred from homology"/>
<dbReference type="PANTHER" id="PTHR43569">
    <property type="entry name" value="AMIDOHYDROLASE"/>
    <property type="match status" value="1"/>
</dbReference>
<dbReference type="RefSeq" id="WP_089886319.1">
    <property type="nucleotide sequence ID" value="NZ_FNGV01000002.1"/>
</dbReference>
<reference evidence="3 4" key="1">
    <citation type="submission" date="2016-10" db="EMBL/GenBank/DDBJ databases">
        <authorList>
            <person name="de Groot N.N."/>
        </authorList>
    </citation>
    <scope>NUCLEOTIDE SEQUENCE [LARGE SCALE GENOMIC DNA]</scope>
    <source>
        <strain evidence="3 4">DSM 19886</strain>
    </source>
</reference>
<dbReference type="AlphaFoldDB" id="A0A1G9LEV6"/>
<evidence type="ECO:0000313" key="4">
    <source>
        <dbReference type="Proteomes" id="UP000199440"/>
    </source>
</evidence>
<dbReference type="Proteomes" id="UP000199440">
    <property type="component" value="Unassembled WGS sequence"/>
</dbReference>
<gene>
    <name evidence="3" type="ORF">SAMN04488514_10232</name>
</gene>
<dbReference type="OrthoDB" id="9771932at2"/>
<dbReference type="GO" id="GO:0016787">
    <property type="term" value="F:hydrolase activity"/>
    <property type="evidence" value="ECO:0007669"/>
    <property type="project" value="InterPro"/>
</dbReference>
<evidence type="ECO:0000313" key="3">
    <source>
        <dbReference type="EMBL" id="SDL60313.1"/>
    </source>
</evidence>
<dbReference type="Pfam" id="PF04909">
    <property type="entry name" value="Amidohydro_2"/>
    <property type="match status" value="1"/>
</dbReference>
<evidence type="ECO:0000259" key="2">
    <source>
        <dbReference type="Pfam" id="PF04909"/>
    </source>
</evidence>
<keyword evidence="4" id="KW-1185">Reference proteome</keyword>